<gene>
    <name evidence="1" type="ORF">SFSGTM_19710</name>
</gene>
<evidence type="ECO:0008006" key="3">
    <source>
        <dbReference type="Google" id="ProtNLM"/>
    </source>
</evidence>
<dbReference type="RefSeq" id="WP_162085065.1">
    <property type="nucleotide sequence ID" value="NZ_AP021881.1"/>
</dbReference>
<organism evidence="1 2">
    <name type="scientific">Sulfuriferula nivalis</name>
    <dbReference type="NCBI Taxonomy" id="2675298"/>
    <lineage>
        <taxon>Bacteria</taxon>
        <taxon>Pseudomonadati</taxon>
        <taxon>Pseudomonadota</taxon>
        <taxon>Betaproteobacteria</taxon>
        <taxon>Nitrosomonadales</taxon>
        <taxon>Sulfuricellaceae</taxon>
        <taxon>Sulfuriferula</taxon>
    </lineage>
</organism>
<proteinExistence type="predicted"/>
<dbReference type="Proteomes" id="UP000463939">
    <property type="component" value="Chromosome"/>
</dbReference>
<dbReference type="EMBL" id="AP021881">
    <property type="protein sequence ID" value="BBP01263.1"/>
    <property type="molecule type" value="Genomic_DNA"/>
</dbReference>
<evidence type="ECO:0000313" key="1">
    <source>
        <dbReference type="EMBL" id="BBP01263.1"/>
    </source>
</evidence>
<keyword evidence="2" id="KW-1185">Reference proteome</keyword>
<evidence type="ECO:0000313" key="2">
    <source>
        <dbReference type="Proteomes" id="UP000463939"/>
    </source>
</evidence>
<dbReference type="KEGG" id="sniv:SFSGTM_19710"/>
<name>A0A809S9H6_9PROT</name>
<sequence length="89" mass="9910">MKKTDLYKNQGLKIASQMKQAGTPARFAELSATVPDRREQRKLDQAQGLVPFAVKLNIELVTQLNALAKSREMNINELTAELLQAALTQ</sequence>
<dbReference type="AlphaFoldDB" id="A0A809S9H6"/>
<reference evidence="2" key="1">
    <citation type="submission" date="2019-11" db="EMBL/GenBank/DDBJ databases">
        <title>Isolation and characterization of a novel species in the genus Sulfuriferula.</title>
        <authorList>
            <person name="Mochizuki J."/>
            <person name="Kojima H."/>
            <person name="Fukui M."/>
        </authorList>
    </citation>
    <scope>NUCLEOTIDE SEQUENCE [LARGE SCALE GENOMIC DNA]</scope>
    <source>
        <strain evidence="2">SGTM</strain>
    </source>
</reference>
<accession>A0A809S9H6</accession>
<protein>
    <recommendedName>
        <fullName evidence="3">LexA regulated protein</fullName>
    </recommendedName>
</protein>